<dbReference type="InterPro" id="IPR051329">
    <property type="entry name" value="NIR_SIR_4Fe-4S"/>
</dbReference>
<keyword evidence="4" id="KW-0560">Oxidoreductase</keyword>
<dbReference type="PANTHER" id="PTHR32439:SF9">
    <property type="entry name" value="BLR3264 PROTEIN"/>
    <property type="match status" value="1"/>
</dbReference>
<dbReference type="PANTHER" id="PTHR32439">
    <property type="entry name" value="FERREDOXIN--NITRITE REDUCTASE, CHLOROPLASTIC"/>
    <property type="match status" value="1"/>
</dbReference>
<proteinExistence type="predicted"/>
<organism evidence="8 9">
    <name type="scientific">Tepidimonas thermarum</name>
    <dbReference type="NCBI Taxonomy" id="335431"/>
    <lineage>
        <taxon>Bacteria</taxon>
        <taxon>Pseudomonadati</taxon>
        <taxon>Pseudomonadota</taxon>
        <taxon>Betaproteobacteria</taxon>
        <taxon>Burkholderiales</taxon>
        <taxon>Tepidimonas</taxon>
    </lineage>
</organism>
<dbReference type="EMBL" id="VJOL01000049">
    <property type="protein sequence ID" value="TSE28391.1"/>
    <property type="molecule type" value="Genomic_DNA"/>
</dbReference>
<keyword evidence="1" id="KW-0004">4Fe-4S</keyword>
<dbReference type="GO" id="GO:0046872">
    <property type="term" value="F:metal ion binding"/>
    <property type="evidence" value="ECO:0007669"/>
    <property type="project" value="UniProtKB-KW"/>
</dbReference>
<keyword evidence="9" id="KW-1185">Reference proteome</keyword>
<keyword evidence="3" id="KW-0479">Metal-binding</keyword>
<comment type="caution">
    <text evidence="8">The sequence shown here is derived from an EMBL/GenBank/DDBJ whole genome shotgun (WGS) entry which is preliminary data.</text>
</comment>
<keyword evidence="5" id="KW-0408">Iron</keyword>
<evidence type="ECO:0000256" key="1">
    <source>
        <dbReference type="ARBA" id="ARBA00022485"/>
    </source>
</evidence>
<reference evidence="8 9" key="1">
    <citation type="submission" date="2019-07" db="EMBL/GenBank/DDBJ databases">
        <title>Tepidimonas thermarum AA-1 draft genome.</title>
        <authorList>
            <person name="Da Costa M.S."/>
            <person name="Froufe H.J.C."/>
            <person name="Egas C."/>
            <person name="Albuquerque L."/>
        </authorList>
    </citation>
    <scope>NUCLEOTIDE SEQUENCE [LARGE SCALE GENOMIC DNA]</scope>
    <source>
        <strain evidence="8 9">AA-1</strain>
    </source>
</reference>
<evidence type="ECO:0000256" key="4">
    <source>
        <dbReference type="ARBA" id="ARBA00023002"/>
    </source>
</evidence>
<dbReference type="SUPFAM" id="SSF56014">
    <property type="entry name" value="Nitrite and sulphite reductase 4Fe-4S domain-like"/>
    <property type="match status" value="2"/>
</dbReference>
<dbReference type="Pfam" id="PF03460">
    <property type="entry name" value="NIR_SIR_ferr"/>
    <property type="match status" value="1"/>
</dbReference>
<keyword evidence="6" id="KW-0411">Iron-sulfur</keyword>
<dbReference type="RefSeq" id="WP_221934024.1">
    <property type="nucleotide sequence ID" value="NZ_VJOL01000049.1"/>
</dbReference>
<keyword evidence="2" id="KW-0349">Heme</keyword>
<evidence type="ECO:0000313" key="9">
    <source>
        <dbReference type="Proteomes" id="UP000318542"/>
    </source>
</evidence>
<gene>
    <name evidence="8" type="ORF">Tther_02125</name>
</gene>
<evidence type="ECO:0000256" key="3">
    <source>
        <dbReference type="ARBA" id="ARBA00022723"/>
    </source>
</evidence>
<dbReference type="Gene3D" id="3.90.480.20">
    <property type="match status" value="1"/>
</dbReference>
<dbReference type="Proteomes" id="UP000318542">
    <property type="component" value="Unassembled WGS sequence"/>
</dbReference>
<evidence type="ECO:0000256" key="5">
    <source>
        <dbReference type="ARBA" id="ARBA00023004"/>
    </source>
</evidence>
<evidence type="ECO:0000256" key="2">
    <source>
        <dbReference type="ARBA" id="ARBA00022617"/>
    </source>
</evidence>
<evidence type="ECO:0000259" key="7">
    <source>
        <dbReference type="Pfam" id="PF03460"/>
    </source>
</evidence>
<name>A0A554WXV9_9BURK</name>
<dbReference type="GO" id="GO:0016491">
    <property type="term" value="F:oxidoreductase activity"/>
    <property type="evidence" value="ECO:0007669"/>
    <property type="project" value="UniProtKB-KW"/>
</dbReference>
<dbReference type="InterPro" id="IPR045854">
    <property type="entry name" value="NO2/SO3_Rdtase_4Fe4S_sf"/>
</dbReference>
<dbReference type="AlphaFoldDB" id="A0A554WXV9"/>
<accession>A0A554WXV9</accession>
<evidence type="ECO:0000313" key="8">
    <source>
        <dbReference type="EMBL" id="TSE28391.1"/>
    </source>
</evidence>
<dbReference type="InterPro" id="IPR036136">
    <property type="entry name" value="Nit/Sulf_reduc_fer-like_dom_sf"/>
</dbReference>
<feature type="domain" description="Nitrite/Sulfite reductase ferredoxin-like" evidence="7">
    <location>
        <begin position="5"/>
        <end position="65"/>
    </location>
</feature>
<dbReference type="InterPro" id="IPR005117">
    <property type="entry name" value="NiRdtase/SiRdtase_haem-b_fer"/>
</dbReference>
<dbReference type="SUPFAM" id="SSF55124">
    <property type="entry name" value="Nitrite/Sulfite reductase N-terminal domain-like"/>
    <property type="match status" value="2"/>
</dbReference>
<sequence length="371" mass="39596">MAACDGLVVRVRPRAGRLSQEQAQGLAQLAQRWAHPVLELTNRANLQLRGVDPTHHAHLLGALKDLDLVDADAEREALRNVQVQPFWDAADPTPDLALQLEGLLARDDAPALPAKFGFAVDTGPVPCLREAYADIRLERHADGVLVYPDGALRGVVVPAADAADTALLLARWFLQAGGAPAGRGRMRALLQRIPLPASWQVAPRWQGAQSRPLPGWHQMGHLVGLVFGLLPAVTLSALATVGALRLTPWRCLLVEGDAPLPQLPELITKADDARLRVDACTGVPGCEQAAGPTRELALALAPLVPPGRRLHVSGCTKGCAHPRPAVTVVATRHGFDLIRHGTAAGVPDHTGLDHDTLVHQLQQSFSHAAHL</sequence>
<protein>
    <submittedName>
        <fullName evidence="8">CobG: precorrin-3B synthase</fullName>
    </submittedName>
</protein>
<dbReference type="GO" id="GO:0051539">
    <property type="term" value="F:4 iron, 4 sulfur cluster binding"/>
    <property type="evidence" value="ECO:0007669"/>
    <property type="project" value="UniProtKB-KW"/>
</dbReference>
<evidence type="ECO:0000256" key="6">
    <source>
        <dbReference type="ARBA" id="ARBA00023014"/>
    </source>
</evidence>
<dbReference type="Gene3D" id="3.30.413.10">
    <property type="entry name" value="Sulfite Reductase Hemoprotein, domain 1"/>
    <property type="match status" value="1"/>
</dbReference>